<comment type="cofactor">
    <cofactor evidence="1">
        <name>[4Fe-4S] cluster</name>
        <dbReference type="ChEBI" id="CHEBI:49883"/>
    </cofactor>
</comment>
<dbReference type="Pfam" id="PF04055">
    <property type="entry name" value="Radical_SAM"/>
    <property type="match status" value="1"/>
</dbReference>
<evidence type="ECO:0000256" key="2">
    <source>
        <dbReference type="ARBA" id="ARBA00022485"/>
    </source>
</evidence>
<dbReference type="PROSITE" id="PS01305">
    <property type="entry name" value="MOAA_NIFB_PQQE"/>
    <property type="match status" value="1"/>
</dbReference>
<protein>
    <submittedName>
        <fullName evidence="9">Radical SAM protein</fullName>
    </submittedName>
</protein>
<evidence type="ECO:0000256" key="5">
    <source>
        <dbReference type="ARBA" id="ARBA00023002"/>
    </source>
</evidence>
<name>A0ABT4RG69_9ACTN</name>
<evidence type="ECO:0000313" key="9">
    <source>
        <dbReference type="EMBL" id="MDA0137527.1"/>
    </source>
</evidence>
<dbReference type="RefSeq" id="WP_202957354.1">
    <property type="nucleotide sequence ID" value="NZ_JAPCID010000010.1"/>
</dbReference>
<dbReference type="SFLD" id="SFLDG01067">
    <property type="entry name" value="SPASM/twitch_domain_containing"/>
    <property type="match status" value="1"/>
</dbReference>
<reference evidence="9" key="1">
    <citation type="submission" date="2022-10" db="EMBL/GenBank/DDBJ databases">
        <title>The WGS of Solirubrobacter sp. CPCC 204708.</title>
        <authorList>
            <person name="Jiang Z."/>
        </authorList>
    </citation>
    <scope>NUCLEOTIDE SEQUENCE</scope>
    <source>
        <strain evidence="9">CPCC 204708</strain>
    </source>
</reference>
<dbReference type="InterPro" id="IPR050377">
    <property type="entry name" value="Radical_SAM_PqqE_MftC-like"/>
</dbReference>
<sequence length="333" mass="35902">MEAPPPPQHLQIEVTGACNLRCRMCLVRYAPAVSRRAGALSFEDYVALVDALPDLRRLTLQGLGEPLLSPHLRDMIRHAARRGVHVGFNTNGVLLTSVVAEELVEAGTGHVHVSLDGASAVTYEDVRHGTGFAPRPGQFEQVVRNLRGLIAARGKREAPRVVLVFVAMRRNVGELCALVELAADIGVDELWVQNLSHVFSDTDAAGSYEGIRSYAESEALFADATTAASARRVFGAAAERAEAAGLKLRLPQLSDPGGGQCTWPWDGAYVTHRGAVQPCCMVMGSDRATLGRLSDASFAEIWHGEPYRAFRRALASSDPPDVCVGCSQYRGVF</sequence>
<organism evidence="9 10">
    <name type="scientific">Solirubrobacter deserti</name>
    <dbReference type="NCBI Taxonomy" id="2282478"/>
    <lineage>
        <taxon>Bacteria</taxon>
        <taxon>Bacillati</taxon>
        <taxon>Actinomycetota</taxon>
        <taxon>Thermoleophilia</taxon>
        <taxon>Solirubrobacterales</taxon>
        <taxon>Solirubrobacteraceae</taxon>
        <taxon>Solirubrobacter</taxon>
    </lineage>
</organism>
<dbReference type="InterPro" id="IPR034391">
    <property type="entry name" value="AdoMet-like_SPASM_containing"/>
</dbReference>
<dbReference type="SUPFAM" id="SSF102114">
    <property type="entry name" value="Radical SAM enzymes"/>
    <property type="match status" value="1"/>
</dbReference>
<dbReference type="InterPro" id="IPR007197">
    <property type="entry name" value="rSAM"/>
</dbReference>
<keyword evidence="4" id="KW-0479">Metal-binding</keyword>
<evidence type="ECO:0000256" key="7">
    <source>
        <dbReference type="ARBA" id="ARBA00023014"/>
    </source>
</evidence>
<keyword evidence="5" id="KW-0560">Oxidoreductase</keyword>
<dbReference type="CDD" id="cd21109">
    <property type="entry name" value="SPASM"/>
    <property type="match status" value="1"/>
</dbReference>
<keyword evidence="3" id="KW-0949">S-adenosyl-L-methionine</keyword>
<keyword evidence="7" id="KW-0411">Iron-sulfur</keyword>
<proteinExistence type="predicted"/>
<dbReference type="InterPro" id="IPR013785">
    <property type="entry name" value="Aldolase_TIM"/>
</dbReference>
<gene>
    <name evidence="9" type="ORF">OJ962_08475</name>
</gene>
<dbReference type="SMART" id="SM00729">
    <property type="entry name" value="Elp3"/>
    <property type="match status" value="1"/>
</dbReference>
<evidence type="ECO:0000259" key="8">
    <source>
        <dbReference type="PROSITE" id="PS51918"/>
    </source>
</evidence>
<evidence type="ECO:0000313" key="10">
    <source>
        <dbReference type="Proteomes" id="UP001147700"/>
    </source>
</evidence>
<dbReference type="InterPro" id="IPR006638">
    <property type="entry name" value="Elp3/MiaA/NifB-like_rSAM"/>
</dbReference>
<keyword evidence="2" id="KW-0004">4Fe-4S</keyword>
<comment type="caution">
    <text evidence="9">The sequence shown here is derived from an EMBL/GenBank/DDBJ whole genome shotgun (WGS) entry which is preliminary data.</text>
</comment>
<dbReference type="Gene3D" id="3.20.20.70">
    <property type="entry name" value="Aldolase class I"/>
    <property type="match status" value="1"/>
</dbReference>
<dbReference type="Pfam" id="PF13186">
    <property type="entry name" value="SPASM"/>
    <property type="match status" value="1"/>
</dbReference>
<keyword evidence="6" id="KW-0408">Iron</keyword>
<dbReference type="SFLD" id="SFLDS00029">
    <property type="entry name" value="Radical_SAM"/>
    <property type="match status" value="1"/>
</dbReference>
<dbReference type="InterPro" id="IPR000385">
    <property type="entry name" value="MoaA_NifB_PqqE_Fe-S-bd_CS"/>
</dbReference>
<dbReference type="CDD" id="cd01335">
    <property type="entry name" value="Radical_SAM"/>
    <property type="match status" value="1"/>
</dbReference>
<evidence type="ECO:0000256" key="3">
    <source>
        <dbReference type="ARBA" id="ARBA00022691"/>
    </source>
</evidence>
<evidence type="ECO:0000256" key="4">
    <source>
        <dbReference type="ARBA" id="ARBA00022723"/>
    </source>
</evidence>
<dbReference type="InterPro" id="IPR023885">
    <property type="entry name" value="4Fe4S-binding_SPASM_dom"/>
</dbReference>
<accession>A0ABT4RG69</accession>
<keyword evidence="10" id="KW-1185">Reference proteome</keyword>
<dbReference type="SFLD" id="SFLDG01387">
    <property type="entry name" value="BtrN-like_SPASM_domain_contain"/>
    <property type="match status" value="1"/>
</dbReference>
<evidence type="ECO:0000256" key="6">
    <source>
        <dbReference type="ARBA" id="ARBA00023004"/>
    </source>
</evidence>
<dbReference type="PANTHER" id="PTHR11228">
    <property type="entry name" value="RADICAL SAM DOMAIN PROTEIN"/>
    <property type="match status" value="1"/>
</dbReference>
<dbReference type="PROSITE" id="PS51918">
    <property type="entry name" value="RADICAL_SAM"/>
    <property type="match status" value="1"/>
</dbReference>
<dbReference type="InterPro" id="IPR058240">
    <property type="entry name" value="rSAM_sf"/>
</dbReference>
<dbReference type="PANTHER" id="PTHR11228:SF7">
    <property type="entry name" value="PQQA PEPTIDE CYCLASE"/>
    <property type="match status" value="1"/>
</dbReference>
<dbReference type="Proteomes" id="UP001147700">
    <property type="component" value="Unassembled WGS sequence"/>
</dbReference>
<feature type="domain" description="Radical SAM core" evidence="8">
    <location>
        <begin position="2"/>
        <end position="237"/>
    </location>
</feature>
<dbReference type="EMBL" id="JAPCID010000010">
    <property type="protein sequence ID" value="MDA0137527.1"/>
    <property type="molecule type" value="Genomic_DNA"/>
</dbReference>
<evidence type="ECO:0000256" key="1">
    <source>
        <dbReference type="ARBA" id="ARBA00001966"/>
    </source>
</evidence>